<name>A0ABD2MY37_9CUCU</name>
<evidence type="ECO:0000256" key="5">
    <source>
        <dbReference type="ARBA" id="ARBA00023242"/>
    </source>
</evidence>
<evidence type="ECO:0000256" key="6">
    <source>
        <dbReference type="ARBA" id="ARBA00025747"/>
    </source>
</evidence>
<evidence type="ECO:0000259" key="8">
    <source>
        <dbReference type="Pfam" id="PF09302"/>
    </source>
</evidence>
<dbReference type="Pfam" id="PF09302">
    <property type="entry name" value="XLF"/>
    <property type="match status" value="1"/>
</dbReference>
<dbReference type="InterPro" id="IPR015381">
    <property type="entry name" value="XLF-like_N"/>
</dbReference>
<feature type="domain" description="XLF-like N-terminal" evidence="8">
    <location>
        <begin position="1"/>
        <end position="107"/>
    </location>
</feature>
<keyword evidence="3" id="KW-0238">DNA-binding</keyword>
<keyword evidence="10" id="KW-1185">Reference proteome</keyword>
<reference evidence="9 10" key="1">
    <citation type="journal article" date="2021" name="BMC Biol.">
        <title>Horizontally acquired antibacterial genes associated with adaptive radiation of ladybird beetles.</title>
        <authorList>
            <person name="Li H.S."/>
            <person name="Tang X.F."/>
            <person name="Huang Y.H."/>
            <person name="Xu Z.Y."/>
            <person name="Chen M.L."/>
            <person name="Du X.Y."/>
            <person name="Qiu B.Y."/>
            <person name="Chen P.T."/>
            <person name="Zhang W."/>
            <person name="Slipinski A."/>
            <person name="Escalona H.E."/>
            <person name="Waterhouse R.M."/>
            <person name="Zwick A."/>
            <person name="Pang H."/>
        </authorList>
    </citation>
    <scope>NUCLEOTIDE SEQUENCE [LARGE SCALE GENOMIC DNA]</scope>
    <source>
        <strain evidence="9">SYSU2018</strain>
    </source>
</reference>
<proteinExistence type="inferred from homology"/>
<evidence type="ECO:0000313" key="10">
    <source>
        <dbReference type="Proteomes" id="UP001516400"/>
    </source>
</evidence>
<dbReference type="EMBL" id="JABFTP020000042">
    <property type="protein sequence ID" value="KAL3271356.1"/>
    <property type="molecule type" value="Genomic_DNA"/>
</dbReference>
<evidence type="ECO:0000256" key="7">
    <source>
        <dbReference type="ARBA" id="ARBA00044529"/>
    </source>
</evidence>
<evidence type="ECO:0000256" key="1">
    <source>
        <dbReference type="ARBA" id="ARBA00004123"/>
    </source>
</evidence>
<keyword evidence="2" id="KW-0227">DNA damage</keyword>
<accession>A0ABD2MY37</accession>
<dbReference type="AlphaFoldDB" id="A0ABD2MY37"/>
<keyword evidence="4" id="KW-0234">DNA repair</keyword>
<dbReference type="GO" id="GO:0005634">
    <property type="term" value="C:nucleus"/>
    <property type="evidence" value="ECO:0007669"/>
    <property type="project" value="UniProtKB-SubCell"/>
</dbReference>
<evidence type="ECO:0000256" key="4">
    <source>
        <dbReference type="ARBA" id="ARBA00023204"/>
    </source>
</evidence>
<evidence type="ECO:0000313" key="9">
    <source>
        <dbReference type="EMBL" id="KAL3271356.1"/>
    </source>
</evidence>
<dbReference type="CDD" id="cd22285">
    <property type="entry name" value="HD_XLF_N"/>
    <property type="match status" value="1"/>
</dbReference>
<evidence type="ECO:0000256" key="3">
    <source>
        <dbReference type="ARBA" id="ARBA00023125"/>
    </source>
</evidence>
<dbReference type="GO" id="GO:0003677">
    <property type="term" value="F:DNA binding"/>
    <property type="evidence" value="ECO:0007669"/>
    <property type="project" value="UniProtKB-KW"/>
</dbReference>
<dbReference type="InterPro" id="IPR052287">
    <property type="entry name" value="NHEJ_factor"/>
</dbReference>
<organism evidence="9 10">
    <name type="scientific">Cryptolaemus montrouzieri</name>
    <dbReference type="NCBI Taxonomy" id="559131"/>
    <lineage>
        <taxon>Eukaryota</taxon>
        <taxon>Metazoa</taxon>
        <taxon>Ecdysozoa</taxon>
        <taxon>Arthropoda</taxon>
        <taxon>Hexapoda</taxon>
        <taxon>Insecta</taxon>
        <taxon>Pterygota</taxon>
        <taxon>Neoptera</taxon>
        <taxon>Endopterygota</taxon>
        <taxon>Coleoptera</taxon>
        <taxon>Polyphaga</taxon>
        <taxon>Cucujiformia</taxon>
        <taxon>Coccinelloidea</taxon>
        <taxon>Coccinellidae</taxon>
        <taxon>Scymninae</taxon>
        <taxon>Scymnini</taxon>
        <taxon>Cryptolaemus</taxon>
    </lineage>
</organism>
<comment type="similarity">
    <text evidence="6">Belongs to the XRCC4-XLF family. XLF subfamily.</text>
</comment>
<dbReference type="GO" id="GO:0006303">
    <property type="term" value="P:double-strand break repair via nonhomologous end joining"/>
    <property type="evidence" value="ECO:0007669"/>
    <property type="project" value="UniProtKB-ARBA"/>
</dbReference>
<comment type="caution">
    <text evidence="9">The sequence shown here is derived from an EMBL/GenBank/DDBJ whole genome shotgun (WGS) entry which is preliminary data.</text>
</comment>
<dbReference type="InterPro" id="IPR038051">
    <property type="entry name" value="XRCC4-like_N_sf"/>
</dbReference>
<sequence>MWKTFVCDNNQYIIKVVPLENCIQVNLSDLKTIWREELSHENLSNRFKEANQSLGGTEENVKEQIITLINNINEAMKVQIEKKSLSLSLKITSKLDIFNLNFEFLLSRLSEETFYSEVTGPLVRTVRYLEEKELIMRNLLIKKDRELQEYKLEKGNITRGT</sequence>
<dbReference type="PANTHER" id="PTHR32235:SF1">
    <property type="entry name" value="NON-HOMOLOGOUS END-JOINING FACTOR 1"/>
    <property type="match status" value="1"/>
</dbReference>
<keyword evidence="5" id="KW-0539">Nucleus</keyword>
<comment type="subcellular location">
    <subcellularLocation>
        <location evidence="1">Nucleus</location>
    </subcellularLocation>
</comment>
<dbReference type="Gene3D" id="2.170.210.10">
    <property type="entry name" value="DNA double-strand break repair and VJ recombination XRCC4, N-terminal"/>
    <property type="match status" value="1"/>
</dbReference>
<dbReference type="Proteomes" id="UP001516400">
    <property type="component" value="Unassembled WGS sequence"/>
</dbReference>
<evidence type="ECO:0000256" key="2">
    <source>
        <dbReference type="ARBA" id="ARBA00022763"/>
    </source>
</evidence>
<protein>
    <recommendedName>
        <fullName evidence="7">Non-homologous end-joining factor 1</fullName>
    </recommendedName>
</protein>
<gene>
    <name evidence="9" type="ORF">HHI36_021840</name>
</gene>
<dbReference type="PANTHER" id="PTHR32235">
    <property type="entry name" value="NON-HOMOLOGOUS END-JOINING FACTOR 1"/>
    <property type="match status" value="1"/>
</dbReference>